<dbReference type="EMBL" id="ANJA01001884">
    <property type="protein sequence ID" value="ETO73494.1"/>
    <property type="molecule type" value="Genomic_DNA"/>
</dbReference>
<name>A0A081A3N3_PHYNI</name>
<comment type="caution">
    <text evidence="1">The sequence shown here is derived from an EMBL/GenBank/DDBJ whole genome shotgun (WGS) entry which is preliminary data.</text>
</comment>
<evidence type="ECO:0000313" key="2">
    <source>
        <dbReference type="Proteomes" id="UP000028582"/>
    </source>
</evidence>
<gene>
    <name evidence="1" type="ORF">F444_10562</name>
</gene>
<sequence length="172" mass="19405">MPLRLDTRSEFCLPWLSAKRLKGRCRLLRPLVPLIVFLDLFDRPSRASAEALRLSLQLLRRALILTVARAFPADPVLLASATQMPPEVTVVLRSRVVPRTSSECRPVLCRTPNWRFCPPLFPDRNGSPVIAIVAAFAAMTSSPGVHRIFVRQASWRWTRICCFIASPSRWSG</sequence>
<evidence type="ECO:0000313" key="1">
    <source>
        <dbReference type="EMBL" id="ETO73494.1"/>
    </source>
</evidence>
<proteinExistence type="predicted"/>
<protein>
    <submittedName>
        <fullName evidence="1">Uncharacterized protein</fullName>
    </submittedName>
</protein>
<reference evidence="1 2" key="1">
    <citation type="submission" date="2013-11" db="EMBL/GenBank/DDBJ databases">
        <title>The Genome Sequence of Phytophthora parasitica P1976.</title>
        <authorList>
            <consortium name="The Broad Institute Genomics Platform"/>
            <person name="Russ C."/>
            <person name="Tyler B."/>
            <person name="Panabieres F."/>
            <person name="Shan W."/>
            <person name="Tripathy S."/>
            <person name="Grunwald N."/>
            <person name="Machado M."/>
            <person name="Johnson C.S."/>
            <person name="Walker B."/>
            <person name="Young S."/>
            <person name="Zeng Q."/>
            <person name="Gargeya S."/>
            <person name="Fitzgerald M."/>
            <person name="Haas B."/>
            <person name="Abouelleil A."/>
            <person name="Allen A.W."/>
            <person name="Alvarado L."/>
            <person name="Arachchi H.M."/>
            <person name="Berlin A.M."/>
            <person name="Chapman S.B."/>
            <person name="Gainer-Dewar J."/>
            <person name="Goldberg J."/>
            <person name="Griggs A."/>
            <person name="Gujja S."/>
            <person name="Hansen M."/>
            <person name="Howarth C."/>
            <person name="Imamovic A."/>
            <person name="Ireland A."/>
            <person name="Larimer J."/>
            <person name="McCowan C."/>
            <person name="Murphy C."/>
            <person name="Pearson M."/>
            <person name="Poon T.W."/>
            <person name="Priest M."/>
            <person name="Roberts A."/>
            <person name="Saif S."/>
            <person name="Shea T."/>
            <person name="Sisk P."/>
            <person name="Sykes S."/>
            <person name="Wortman J."/>
            <person name="Nusbaum C."/>
            <person name="Birren B."/>
        </authorList>
    </citation>
    <scope>NUCLEOTIDE SEQUENCE [LARGE SCALE GENOMIC DNA]</scope>
    <source>
        <strain evidence="1 2">P1976</strain>
    </source>
</reference>
<accession>A0A081A3N3</accession>
<dbReference type="Proteomes" id="UP000028582">
    <property type="component" value="Unassembled WGS sequence"/>
</dbReference>
<dbReference type="AlphaFoldDB" id="A0A081A3N3"/>
<organism evidence="1 2">
    <name type="scientific">Phytophthora nicotianae P1976</name>
    <dbReference type="NCBI Taxonomy" id="1317066"/>
    <lineage>
        <taxon>Eukaryota</taxon>
        <taxon>Sar</taxon>
        <taxon>Stramenopiles</taxon>
        <taxon>Oomycota</taxon>
        <taxon>Peronosporomycetes</taxon>
        <taxon>Peronosporales</taxon>
        <taxon>Peronosporaceae</taxon>
        <taxon>Phytophthora</taxon>
    </lineage>
</organism>